<evidence type="ECO:0000313" key="1">
    <source>
        <dbReference type="Proteomes" id="UP000095286"/>
    </source>
</evidence>
<evidence type="ECO:0000313" key="2">
    <source>
        <dbReference type="WBParaSite" id="RSKR_0000298200.1"/>
    </source>
</evidence>
<reference evidence="2" key="1">
    <citation type="submission" date="2016-11" db="UniProtKB">
        <authorList>
            <consortium name="WormBaseParasite"/>
        </authorList>
    </citation>
    <scope>IDENTIFICATION</scope>
    <source>
        <strain evidence="2">KR3021</strain>
    </source>
</reference>
<dbReference type="Proteomes" id="UP000095286">
    <property type="component" value="Unplaced"/>
</dbReference>
<accession>A0AC35TQS7</accession>
<sequence length="293" mass="33620">MGSIRKTVDPQDLLMTVKRVLNEKMDELGYVGATIVYDGNSTFTYPGSSIIYDFAYHVFDKEPKRPLIQVAPSILIATERHFLGYVTFDDPTTSSVLWNVSNALVKCVEQNRDKFSNPFIKTIYIPEVASEFLKYLEPNQFVKLELLCSAVHEGLGNTVIKNLFWKSKCEEKMTKCELESAKLRERDYKVIFKDNFKKKNSQGLIEINSLADPLMIPNRHPNLHFPYNGNQHIGPEQNPFGFGFDPLRPGRNDLIAPRPRINPDAFPDPSDPFGRFRRDPYNPYNAFDGNDFI</sequence>
<protein>
    <submittedName>
        <fullName evidence="2">PI31_Prot_N domain-containing protein</fullName>
    </submittedName>
</protein>
<proteinExistence type="predicted"/>
<name>A0AC35TQS7_9BILA</name>
<dbReference type="WBParaSite" id="RSKR_0000298200.1">
    <property type="protein sequence ID" value="RSKR_0000298200.1"/>
    <property type="gene ID" value="RSKR_0000298200"/>
</dbReference>
<organism evidence="1 2">
    <name type="scientific">Rhabditophanes sp. KR3021</name>
    <dbReference type="NCBI Taxonomy" id="114890"/>
    <lineage>
        <taxon>Eukaryota</taxon>
        <taxon>Metazoa</taxon>
        <taxon>Ecdysozoa</taxon>
        <taxon>Nematoda</taxon>
        <taxon>Chromadorea</taxon>
        <taxon>Rhabditida</taxon>
        <taxon>Tylenchina</taxon>
        <taxon>Panagrolaimomorpha</taxon>
        <taxon>Strongyloidoidea</taxon>
        <taxon>Alloionematidae</taxon>
        <taxon>Rhabditophanes</taxon>
    </lineage>
</organism>